<dbReference type="Proteomes" id="UP000827549">
    <property type="component" value="Chromosome 7"/>
</dbReference>
<proteinExistence type="predicted"/>
<keyword evidence="3" id="KW-1185">Reference proteome</keyword>
<protein>
    <submittedName>
        <fullName evidence="2">Uncharacterized protein</fullName>
    </submittedName>
</protein>
<sequence length="473" mass="50262">MANSTASATTARWASLAPSRVDLLAPQGPVDAPAAAVTSGLVITRASRSALHVYDLRAGREWNVDTGVNARAFTASREHDLLAVLEVSVDGADLKLRVHLLKLDGGPRPEAALEARVPLPKGDDEEGDTVYSDSSDDDEDVKADNAHAAALAAASAADGLEFSLHLAADAIQAHITRSNGEVGVASPLWDWRTGVLITPAVPVGGFDPEGVWRATPAAVQPLSPSSFLASFQPTHDGTVDGYQETRDGAELVIDAVAVVTAGAPPPPRSMQWLTYPDAVVTRQLQVTYFDDQPEFRLEPHVDGDLLVLEGNMGVTHHLAVVRLSSIPERKEGGPATLDDVEVAWVALPGSDGRAAVHGTRVVVCCYDLYKGHTIYVGDYGPDAVDAATVMPSTPTPPPLLPQFKLASPTPGLVALPDNGDDLRRYPPRYTLPSKWIHSAIDWGTKDDVDVEWVKADDQAIYLGTTLGIVVLSF</sequence>
<dbReference type="RefSeq" id="XP_062632370.1">
    <property type="nucleotide sequence ID" value="XM_062776386.1"/>
</dbReference>
<gene>
    <name evidence="2" type="ORF">LOC62_07G009825</name>
</gene>
<name>A0AAF0YJB6_9TREE</name>
<organism evidence="2 3">
    <name type="scientific">Vanrija pseudolonga</name>
    <dbReference type="NCBI Taxonomy" id="143232"/>
    <lineage>
        <taxon>Eukaryota</taxon>
        <taxon>Fungi</taxon>
        <taxon>Dikarya</taxon>
        <taxon>Basidiomycota</taxon>
        <taxon>Agaricomycotina</taxon>
        <taxon>Tremellomycetes</taxon>
        <taxon>Trichosporonales</taxon>
        <taxon>Trichosporonaceae</taxon>
        <taxon>Vanrija</taxon>
    </lineage>
</organism>
<feature type="compositionally biased region" description="Acidic residues" evidence="1">
    <location>
        <begin position="123"/>
        <end position="141"/>
    </location>
</feature>
<evidence type="ECO:0000256" key="1">
    <source>
        <dbReference type="SAM" id="MobiDB-lite"/>
    </source>
</evidence>
<dbReference type="EMBL" id="CP086720">
    <property type="protein sequence ID" value="WOO86344.1"/>
    <property type="molecule type" value="Genomic_DNA"/>
</dbReference>
<dbReference type="GeneID" id="87812986"/>
<reference evidence="2" key="1">
    <citation type="submission" date="2023-10" db="EMBL/GenBank/DDBJ databases">
        <authorList>
            <person name="Noh H."/>
        </authorList>
    </citation>
    <scope>NUCLEOTIDE SEQUENCE</scope>
    <source>
        <strain evidence="2">DUCC4014</strain>
    </source>
</reference>
<evidence type="ECO:0000313" key="2">
    <source>
        <dbReference type="EMBL" id="WOO86344.1"/>
    </source>
</evidence>
<accession>A0AAF0YJB6</accession>
<evidence type="ECO:0000313" key="3">
    <source>
        <dbReference type="Proteomes" id="UP000827549"/>
    </source>
</evidence>
<feature type="region of interest" description="Disordered" evidence="1">
    <location>
        <begin position="111"/>
        <end position="141"/>
    </location>
</feature>
<dbReference type="AlphaFoldDB" id="A0AAF0YJB6"/>